<dbReference type="Proteomes" id="UP000622648">
    <property type="component" value="Unassembled WGS sequence"/>
</dbReference>
<dbReference type="EMBL" id="SLWO01000007">
    <property type="protein sequence ID" value="TCO21518.1"/>
    <property type="molecule type" value="Genomic_DNA"/>
</dbReference>
<comment type="pathway">
    <text evidence="9">Carotenoid biosynthesis; staphyloxanthin biosynthesis; staphyloxanthin from farnesyl diphosphate: step 5/5.</text>
</comment>
<reference evidence="14" key="4">
    <citation type="submission" date="2024-05" db="EMBL/GenBank/DDBJ databases">
        <authorList>
            <person name="Sun Q."/>
            <person name="Zhou Y."/>
        </authorList>
    </citation>
    <scope>NUCLEOTIDE SEQUENCE</scope>
    <source>
        <strain evidence="14">CGMCC 1.15644</strain>
    </source>
</reference>
<feature type="transmembrane region" description="Helical" evidence="13">
    <location>
        <begin position="119"/>
        <end position="137"/>
    </location>
</feature>
<keyword evidence="7 13" id="KW-0472">Membrane</keyword>
<protein>
    <recommendedName>
        <fullName evidence="11">Glycosyl-4,4'-diaponeurosporenoate acyltransferase</fullName>
    </recommendedName>
</protein>
<evidence type="ECO:0000313" key="17">
    <source>
        <dbReference type="Proteomes" id="UP000622648"/>
    </source>
</evidence>
<keyword evidence="5" id="KW-0732">Signal</keyword>
<comment type="subcellular location">
    <subcellularLocation>
        <location evidence="1">Cell membrane</location>
        <topology evidence="1">Single-pass membrane protein</topology>
    </subcellularLocation>
</comment>
<evidence type="ECO:0000256" key="13">
    <source>
        <dbReference type="SAM" id="Phobius"/>
    </source>
</evidence>
<comment type="similarity">
    <text evidence="10">Belongs to the acyltransferase CrtO family.</text>
</comment>
<keyword evidence="4 13" id="KW-0812">Transmembrane</keyword>
<proteinExistence type="inferred from homology"/>
<dbReference type="EMBL" id="BMJO01000001">
    <property type="protein sequence ID" value="GGE39206.1"/>
    <property type="molecule type" value="Genomic_DNA"/>
</dbReference>
<evidence type="ECO:0000256" key="3">
    <source>
        <dbReference type="ARBA" id="ARBA00022679"/>
    </source>
</evidence>
<evidence type="ECO:0000256" key="7">
    <source>
        <dbReference type="ARBA" id="ARBA00023136"/>
    </source>
</evidence>
<reference evidence="17" key="2">
    <citation type="journal article" date="2019" name="Int. J. Syst. Evol. Microbiol.">
        <title>The Global Catalogue of Microorganisms (GCM) 10K type strain sequencing project: providing services to taxonomists for standard genome sequencing and annotation.</title>
        <authorList>
            <consortium name="The Broad Institute Genomics Platform"/>
            <consortium name="The Broad Institute Genome Sequencing Center for Infectious Disease"/>
            <person name="Wu L."/>
            <person name="Ma J."/>
        </authorList>
    </citation>
    <scope>NUCLEOTIDE SEQUENCE [LARGE SCALE GENOMIC DNA]</scope>
    <source>
        <strain evidence="17">CGMCC 1.15644</strain>
    </source>
</reference>
<dbReference type="Proteomes" id="UP000295684">
    <property type="component" value="Unassembled WGS sequence"/>
</dbReference>
<dbReference type="AlphaFoldDB" id="A0A4R2H6A6"/>
<keyword evidence="8" id="KW-0012">Acyltransferase</keyword>
<keyword evidence="17" id="KW-1185">Reference proteome</keyword>
<evidence type="ECO:0000313" key="15">
    <source>
        <dbReference type="EMBL" id="TCO21518.1"/>
    </source>
</evidence>
<name>A0A4R2H6A6_9SPHI</name>
<feature type="transmembrane region" description="Helical" evidence="13">
    <location>
        <begin position="95"/>
        <end position="113"/>
    </location>
</feature>
<gene>
    <name evidence="15" type="ORF">EV200_107112</name>
    <name evidence="14" type="ORF">GCM10011413_01030</name>
</gene>
<evidence type="ECO:0000256" key="6">
    <source>
        <dbReference type="ARBA" id="ARBA00022989"/>
    </source>
</evidence>
<evidence type="ECO:0000256" key="8">
    <source>
        <dbReference type="ARBA" id="ARBA00023315"/>
    </source>
</evidence>
<dbReference type="InterPro" id="IPR044021">
    <property type="entry name" value="CrtO"/>
</dbReference>
<evidence type="ECO:0000256" key="4">
    <source>
        <dbReference type="ARBA" id="ARBA00022692"/>
    </source>
</evidence>
<accession>A0A4R2H6A6</accession>
<evidence type="ECO:0000313" key="14">
    <source>
        <dbReference type="EMBL" id="GGE39206.1"/>
    </source>
</evidence>
<evidence type="ECO:0000256" key="1">
    <source>
        <dbReference type="ARBA" id="ARBA00004162"/>
    </source>
</evidence>
<evidence type="ECO:0000256" key="11">
    <source>
        <dbReference type="ARBA" id="ARBA00023667"/>
    </source>
</evidence>
<keyword evidence="3" id="KW-0808">Transferase</keyword>
<dbReference type="GO" id="GO:0016746">
    <property type="term" value="F:acyltransferase activity"/>
    <property type="evidence" value="ECO:0007669"/>
    <property type="project" value="UniProtKB-KW"/>
</dbReference>
<evidence type="ECO:0000256" key="2">
    <source>
        <dbReference type="ARBA" id="ARBA00022475"/>
    </source>
</evidence>
<evidence type="ECO:0000256" key="12">
    <source>
        <dbReference type="ARBA" id="ARBA00025324"/>
    </source>
</evidence>
<organism evidence="15 16">
    <name type="scientific">Pedobacter psychrotolerans</name>
    <dbReference type="NCBI Taxonomy" id="1843235"/>
    <lineage>
        <taxon>Bacteria</taxon>
        <taxon>Pseudomonadati</taxon>
        <taxon>Bacteroidota</taxon>
        <taxon>Sphingobacteriia</taxon>
        <taxon>Sphingobacteriales</taxon>
        <taxon>Sphingobacteriaceae</taxon>
        <taxon>Pedobacter</taxon>
    </lineage>
</organism>
<comment type="caution">
    <text evidence="15">The sequence shown here is derived from an EMBL/GenBank/DDBJ whole genome shotgun (WGS) entry which is preliminary data.</text>
</comment>
<reference evidence="15 16" key="3">
    <citation type="submission" date="2019-03" db="EMBL/GenBank/DDBJ databases">
        <title>Genomic Encyclopedia of Type Strains, Phase IV (KMG-IV): sequencing the most valuable type-strain genomes for metagenomic binning, comparative biology and taxonomic classification.</title>
        <authorList>
            <person name="Goeker M."/>
        </authorList>
    </citation>
    <scope>NUCLEOTIDE SEQUENCE [LARGE SCALE GENOMIC DNA]</scope>
    <source>
        <strain evidence="15 16">DSM 103236</strain>
    </source>
</reference>
<reference evidence="14" key="1">
    <citation type="journal article" date="2014" name="Int. J. Syst. Evol. Microbiol.">
        <title>Complete genome of a new Firmicutes species belonging to the dominant human colonic microbiota ('Ruminococcus bicirculans') reveals two chromosomes and a selective capacity to utilize plant glucans.</title>
        <authorList>
            <consortium name="NISC Comparative Sequencing Program"/>
            <person name="Wegmann U."/>
            <person name="Louis P."/>
            <person name="Goesmann A."/>
            <person name="Henrissat B."/>
            <person name="Duncan S.H."/>
            <person name="Flint H.J."/>
        </authorList>
    </citation>
    <scope>NUCLEOTIDE SEQUENCE</scope>
    <source>
        <strain evidence="14">CGMCC 1.15644</strain>
    </source>
</reference>
<evidence type="ECO:0000256" key="9">
    <source>
        <dbReference type="ARBA" id="ARBA00023588"/>
    </source>
</evidence>
<dbReference type="Pfam" id="PF18927">
    <property type="entry name" value="CrtO"/>
    <property type="match status" value="1"/>
</dbReference>
<comment type="function">
    <text evidence="12">Catalyzes the acylation of glycosyl-4,4'-diaponeurosporenoate, i.e. the esterification of glucose at the C6'' position with the carboxyl group of the C(15) fatty acid 12-methyltetradecanoic acid, to yield staphyloxanthin. This is the last step in the biosynthesis of this orange pigment, present in most staphylococci strains.</text>
</comment>
<feature type="transmembrane region" description="Helical" evidence="13">
    <location>
        <begin position="6"/>
        <end position="27"/>
    </location>
</feature>
<evidence type="ECO:0000256" key="5">
    <source>
        <dbReference type="ARBA" id="ARBA00022729"/>
    </source>
</evidence>
<dbReference type="RefSeq" id="WP_188754076.1">
    <property type="nucleotide sequence ID" value="NZ_BMJO01000001.1"/>
</dbReference>
<sequence length="159" mass="18522">MVHYLTFSISITFISWIVGIMVNTLLLKTEFYSKYLSNLLIIKNQNISNKIGLGIFKWLVQNSFFKYFNPKLSIKKQIKPGELDQLRNEMTTAEIGHLIAFGFVMIFACVMIFKGKFLFALIITIVNILMNLYPSLLQQENKRRIDQFKNKMNSKILAI</sequence>
<keyword evidence="2" id="KW-1003">Cell membrane</keyword>
<keyword evidence="6 13" id="KW-1133">Transmembrane helix</keyword>
<dbReference type="UniPathway" id="UPA00029">
    <property type="reaction ID" value="UER00560"/>
</dbReference>
<dbReference type="GO" id="GO:0005886">
    <property type="term" value="C:plasma membrane"/>
    <property type="evidence" value="ECO:0007669"/>
    <property type="project" value="UniProtKB-SubCell"/>
</dbReference>
<evidence type="ECO:0000256" key="10">
    <source>
        <dbReference type="ARBA" id="ARBA00023603"/>
    </source>
</evidence>
<evidence type="ECO:0000313" key="16">
    <source>
        <dbReference type="Proteomes" id="UP000295684"/>
    </source>
</evidence>